<dbReference type="Gene3D" id="3.20.20.80">
    <property type="entry name" value="Glycosidases"/>
    <property type="match status" value="1"/>
</dbReference>
<name>A0A1H1UQN7_9MICC</name>
<gene>
    <name evidence="8" type="ORF">SAMN04489743_0758</name>
</gene>
<evidence type="ECO:0000256" key="7">
    <source>
        <dbReference type="SAM" id="MobiDB-lite"/>
    </source>
</evidence>
<reference evidence="9" key="1">
    <citation type="submission" date="2016-10" db="EMBL/GenBank/DDBJ databases">
        <authorList>
            <person name="Varghese N."/>
            <person name="Submissions S."/>
        </authorList>
    </citation>
    <scope>NUCLEOTIDE SEQUENCE [LARGE SCALE GENOMIC DNA]</scope>
    <source>
        <strain evidence="9">IMMIB L-1606</strain>
    </source>
</reference>
<dbReference type="EMBL" id="LT629779">
    <property type="protein sequence ID" value="SDS74805.1"/>
    <property type="molecule type" value="Genomic_DNA"/>
</dbReference>
<comment type="catalytic activity">
    <reaction evidence="1 6">
        <text>The enzyme specifically hydrolyzes (1-&gt;4)-beta-D-galactosidic linkages in type I arabinogalactans.</text>
        <dbReference type="EC" id="3.2.1.89"/>
    </reaction>
</comment>
<evidence type="ECO:0000256" key="5">
    <source>
        <dbReference type="ARBA" id="ARBA00023295"/>
    </source>
</evidence>
<dbReference type="EC" id="3.2.1.89" evidence="3 6"/>
<protein>
    <recommendedName>
        <fullName evidence="3 6">Arabinogalactan endo-beta-1,4-galactanase</fullName>
        <ecNumber evidence="3 6">3.2.1.89</ecNumber>
    </recommendedName>
</protein>
<dbReference type="Proteomes" id="UP000198751">
    <property type="component" value="Chromosome I"/>
</dbReference>
<feature type="compositionally biased region" description="Polar residues" evidence="7">
    <location>
        <begin position="1"/>
        <end position="15"/>
    </location>
</feature>
<dbReference type="PANTHER" id="PTHR34983:SF1">
    <property type="entry name" value="ARABINOGALACTAN ENDO-BETA-1,4-GALACTANASE A"/>
    <property type="match status" value="1"/>
</dbReference>
<feature type="chain" id="PRO_5009029251" description="Arabinogalactan endo-beta-1,4-galactanase" evidence="6">
    <location>
        <begin position="52"/>
        <end position="563"/>
    </location>
</feature>
<dbReference type="GO" id="GO:0031218">
    <property type="term" value="F:arabinogalactan endo-1,4-beta-galactosidase activity"/>
    <property type="evidence" value="ECO:0007669"/>
    <property type="project" value="UniProtKB-EC"/>
</dbReference>
<comment type="similarity">
    <text evidence="2 6">Belongs to the glycosyl hydrolase 53 family.</text>
</comment>
<evidence type="ECO:0000256" key="1">
    <source>
        <dbReference type="ARBA" id="ARBA00001695"/>
    </source>
</evidence>
<feature type="region of interest" description="Disordered" evidence="7">
    <location>
        <begin position="1"/>
        <end position="23"/>
    </location>
</feature>
<sequence length="563" mass="58819">MINPRTTHTPSNRQSGRIRLSGRTLPSGRTLAAVTALALAGTLLAAGPAAAAPGKPSSVGPASVANPGFEAGTAGWSVSGPDGAATVESGGADSAHRLTHYLASDNTVTTSQTVTGLKKGWWTLRASIKSGGPVDSSRLVLSGCGSDGSTVLPSTETDDQWLTLAVSANVAGKCTLSLTTTGAGAWASMDNVTFAEGRVERTFRGADLSGVPKNEDHGAVYATADGTRVDPVEAFADAGANLVRLKVWVNPADGYNTRQQVVEMAKRAQAQGMKVLVDFHYSDRWTDPGAQGVPAAWKGMSAAAMADAVYAHTKDVMAALKAAGITPYAAQVGNEINPGMLWPLGQTWDVDPADGVDGAQWDNLATFLKAGTRAVKDVSPDTRTVLHLTNINNGIGGLTWWFDEVTKRGVPMDVIGLSYYGYWHGTLADLQNAVTTLSQRYGKDVLVVETSYPFTLEDNPNAPWENVIANGSQLVKGYPATPAGQAANFRAVQDVVASAPGGRGIGAVYWEPAWTSVPGNGWDPADPASGNAWENQAVFDFAGRALPALDAFAADDAGTWHRK</sequence>
<evidence type="ECO:0000256" key="3">
    <source>
        <dbReference type="ARBA" id="ARBA00012556"/>
    </source>
</evidence>
<evidence type="ECO:0000313" key="8">
    <source>
        <dbReference type="EMBL" id="SDS74805.1"/>
    </source>
</evidence>
<dbReference type="GO" id="GO:0045490">
    <property type="term" value="P:pectin catabolic process"/>
    <property type="evidence" value="ECO:0007669"/>
    <property type="project" value="TreeGrafter"/>
</dbReference>
<dbReference type="RefSeq" id="WP_231994436.1">
    <property type="nucleotide sequence ID" value="NZ_LT629779.1"/>
</dbReference>
<evidence type="ECO:0000256" key="2">
    <source>
        <dbReference type="ARBA" id="ARBA00010687"/>
    </source>
</evidence>
<dbReference type="Gene3D" id="2.60.120.260">
    <property type="entry name" value="Galactose-binding domain-like"/>
    <property type="match status" value="1"/>
</dbReference>
<dbReference type="PANTHER" id="PTHR34983">
    <property type="entry name" value="ARABINOGALACTAN ENDO-BETA-1,4-GALACTANASE A"/>
    <property type="match status" value="1"/>
</dbReference>
<accession>A0A1H1UQN7</accession>
<keyword evidence="9" id="KW-1185">Reference proteome</keyword>
<keyword evidence="5 6" id="KW-0326">Glycosidase</keyword>
<evidence type="ECO:0000256" key="6">
    <source>
        <dbReference type="RuleBase" id="RU361192"/>
    </source>
</evidence>
<dbReference type="InterPro" id="IPR011683">
    <property type="entry name" value="Glyco_hydro_53"/>
</dbReference>
<keyword evidence="4 6" id="KW-0378">Hydrolase</keyword>
<dbReference type="Pfam" id="PF07745">
    <property type="entry name" value="Glyco_hydro_53"/>
    <property type="match status" value="1"/>
</dbReference>
<dbReference type="InterPro" id="IPR017853">
    <property type="entry name" value="GH"/>
</dbReference>
<organism evidence="8 9">
    <name type="scientific">Pseudarthrobacter equi</name>
    <dbReference type="NCBI Taxonomy" id="728066"/>
    <lineage>
        <taxon>Bacteria</taxon>
        <taxon>Bacillati</taxon>
        <taxon>Actinomycetota</taxon>
        <taxon>Actinomycetes</taxon>
        <taxon>Micrococcales</taxon>
        <taxon>Micrococcaceae</taxon>
        <taxon>Pseudarthrobacter</taxon>
    </lineage>
</organism>
<keyword evidence="6" id="KW-0732">Signal</keyword>
<proteinExistence type="inferred from homology"/>
<dbReference type="SUPFAM" id="SSF51445">
    <property type="entry name" value="(Trans)glycosidases"/>
    <property type="match status" value="1"/>
</dbReference>
<feature type="signal peptide" evidence="6">
    <location>
        <begin position="1"/>
        <end position="51"/>
    </location>
</feature>
<dbReference type="AlphaFoldDB" id="A0A1H1UQN7"/>
<evidence type="ECO:0000313" key="9">
    <source>
        <dbReference type="Proteomes" id="UP000198751"/>
    </source>
</evidence>
<evidence type="ECO:0000256" key="4">
    <source>
        <dbReference type="ARBA" id="ARBA00022801"/>
    </source>
</evidence>
<dbReference type="GO" id="GO:0015926">
    <property type="term" value="F:glucosidase activity"/>
    <property type="evidence" value="ECO:0007669"/>
    <property type="project" value="InterPro"/>
</dbReference>